<name>A0AC34F7K5_9BILA</name>
<protein>
    <submittedName>
        <fullName evidence="2">Uncharacterized protein</fullName>
    </submittedName>
</protein>
<organism evidence="1 2">
    <name type="scientific">Panagrolaimus sp. ES5</name>
    <dbReference type="NCBI Taxonomy" id="591445"/>
    <lineage>
        <taxon>Eukaryota</taxon>
        <taxon>Metazoa</taxon>
        <taxon>Ecdysozoa</taxon>
        <taxon>Nematoda</taxon>
        <taxon>Chromadorea</taxon>
        <taxon>Rhabditida</taxon>
        <taxon>Tylenchina</taxon>
        <taxon>Panagrolaimomorpha</taxon>
        <taxon>Panagrolaimoidea</taxon>
        <taxon>Panagrolaimidae</taxon>
        <taxon>Panagrolaimus</taxon>
    </lineage>
</organism>
<dbReference type="WBParaSite" id="ES5_v2.g13084.t1">
    <property type="protein sequence ID" value="ES5_v2.g13084.t1"/>
    <property type="gene ID" value="ES5_v2.g13084"/>
</dbReference>
<evidence type="ECO:0000313" key="2">
    <source>
        <dbReference type="WBParaSite" id="ES5_v2.g13084.t1"/>
    </source>
</evidence>
<proteinExistence type="predicted"/>
<accession>A0AC34F7K5</accession>
<dbReference type="Proteomes" id="UP000887579">
    <property type="component" value="Unplaced"/>
</dbReference>
<evidence type="ECO:0000313" key="1">
    <source>
        <dbReference type="Proteomes" id="UP000887579"/>
    </source>
</evidence>
<reference evidence="2" key="1">
    <citation type="submission" date="2022-11" db="UniProtKB">
        <authorList>
            <consortium name="WormBaseParasite"/>
        </authorList>
    </citation>
    <scope>IDENTIFICATION</scope>
</reference>
<sequence length="73" mass="8499">MEKLSCQDRMLKVVEELEKTMGVQGFGKIARAEEIERNKNIADLSVKWHVDCVRVISNWTLLKKAVKRKNDKL</sequence>